<evidence type="ECO:0000256" key="3">
    <source>
        <dbReference type="ARBA" id="ARBA00022448"/>
    </source>
</evidence>
<evidence type="ECO:0000256" key="8">
    <source>
        <dbReference type="ARBA" id="ARBA00023237"/>
    </source>
</evidence>
<dbReference type="FunFam" id="2.60.40.3110:FF:000001">
    <property type="entry name" value="Putative fimbrial outer membrane usher"/>
    <property type="match status" value="1"/>
</dbReference>
<keyword evidence="4" id="KW-1134">Transmembrane beta strand</keyword>
<dbReference type="InterPro" id="IPR018030">
    <property type="entry name" value="Fimbrial_membr_usher_CS"/>
</dbReference>
<evidence type="ECO:0000313" key="15">
    <source>
        <dbReference type="Proteomes" id="UP000599109"/>
    </source>
</evidence>
<keyword evidence="6 11" id="KW-0732">Signal</keyword>
<evidence type="ECO:0000313" key="14">
    <source>
        <dbReference type="EMBL" id="MBL0391889.1"/>
    </source>
</evidence>
<keyword evidence="8 9" id="KW-0998">Cell outer membrane</keyword>
<evidence type="ECO:0000256" key="6">
    <source>
        <dbReference type="ARBA" id="ARBA00022729"/>
    </source>
</evidence>
<keyword evidence="7 9" id="KW-0472">Membrane</keyword>
<feature type="signal peptide" evidence="11">
    <location>
        <begin position="1"/>
        <end position="31"/>
    </location>
</feature>
<dbReference type="GO" id="GO:0009297">
    <property type="term" value="P:pilus assembly"/>
    <property type="evidence" value="ECO:0007669"/>
    <property type="project" value="InterPro"/>
</dbReference>
<dbReference type="Pfam" id="PF00577">
    <property type="entry name" value="Usher"/>
    <property type="match status" value="1"/>
</dbReference>
<dbReference type="Gene3D" id="2.60.40.2070">
    <property type="match status" value="1"/>
</dbReference>
<dbReference type="InterPro" id="IPR000015">
    <property type="entry name" value="Fimb_usher"/>
</dbReference>
<dbReference type="Pfam" id="PF13953">
    <property type="entry name" value="PapC_C"/>
    <property type="match status" value="1"/>
</dbReference>
<feature type="domain" description="PapC-like C-terminal" evidence="12">
    <location>
        <begin position="771"/>
        <end position="836"/>
    </location>
</feature>
<dbReference type="Pfam" id="PF13954">
    <property type="entry name" value="PapC_N"/>
    <property type="match status" value="1"/>
</dbReference>
<evidence type="ECO:0000256" key="5">
    <source>
        <dbReference type="ARBA" id="ARBA00022692"/>
    </source>
</evidence>
<dbReference type="InterPro" id="IPR025949">
    <property type="entry name" value="PapC-like_C"/>
</dbReference>
<dbReference type="InterPro" id="IPR025885">
    <property type="entry name" value="PapC_N"/>
</dbReference>
<dbReference type="InterPro" id="IPR042186">
    <property type="entry name" value="FimD_plug_dom"/>
</dbReference>
<comment type="caution">
    <text evidence="14">The sequence shown here is derived from an EMBL/GenBank/DDBJ whole genome shotgun (WGS) entry which is preliminary data.</text>
</comment>
<evidence type="ECO:0000256" key="2">
    <source>
        <dbReference type="ARBA" id="ARBA00008064"/>
    </source>
</evidence>
<dbReference type="PANTHER" id="PTHR30451">
    <property type="entry name" value="OUTER MEMBRANE USHER PROTEIN"/>
    <property type="match status" value="1"/>
</dbReference>
<feature type="chain" id="PRO_5037727855" evidence="11">
    <location>
        <begin position="32"/>
        <end position="874"/>
    </location>
</feature>
<evidence type="ECO:0000256" key="10">
    <source>
        <dbReference type="SAM" id="MobiDB-lite"/>
    </source>
</evidence>
<dbReference type="InterPro" id="IPR037224">
    <property type="entry name" value="PapC_N_sf"/>
</dbReference>
<dbReference type="Gene3D" id="2.60.40.3110">
    <property type="match status" value="1"/>
</dbReference>
<evidence type="ECO:0000256" key="4">
    <source>
        <dbReference type="ARBA" id="ARBA00022452"/>
    </source>
</evidence>
<dbReference type="SUPFAM" id="SSF141729">
    <property type="entry name" value="FimD N-terminal domain-like"/>
    <property type="match status" value="1"/>
</dbReference>
<comment type="similarity">
    <text evidence="2 9">Belongs to the fimbrial export usher family.</text>
</comment>
<dbReference type="AlphaFoldDB" id="A0A936Z0L6"/>
<evidence type="ECO:0000256" key="11">
    <source>
        <dbReference type="SAM" id="SignalP"/>
    </source>
</evidence>
<dbReference type="RefSeq" id="WP_201674491.1">
    <property type="nucleotide sequence ID" value="NZ_JAEQNE010000002.1"/>
</dbReference>
<keyword evidence="9" id="KW-1029">Fimbrium biogenesis</keyword>
<gene>
    <name evidence="14" type="ORF">JJ685_12185</name>
</gene>
<dbReference type="GO" id="GO:0015473">
    <property type="term" value="F:fimbrial usher porin activity"/>
    <property type="evidence" value="ECO:0007669"/>
    <property type="project" value="InterPro"/>
</dbReference>
<evidence type="ECO:0000256" key="1">
    <source>
        <dbReference type="ARBA" id="ARBA00004571"/>
    </source>
</evidence>
<dbReference type="PROSITE" id="PS01151">
    <property type="entry name" value="FIMBRIAL_USHER"/>
    <property type="match status" value="1"/>
</dbReference>
<organism evidence="14 15">
    <name type="scientific">Ramlibacter monticola</name>
    <dbReference type="NCBI Taxonomy" id="1926872"/>
    <lineage>
        <taxon>Bacteria</taxon>
        <taxon>Pseudomonadati</taxon>
        <taxon>Pseudomonadota</taxon>
        <taxon>Betaproteobacteria</taxon>
        <taxon>Burkholderiales</taxon>
        <taxon>Comamonadaceae</taxon>
        <taxon>Ramlibacter</taxon>
    </lineage>
</organism>
<dbReference type="EMBL" id="JAEQNE010000002">
    <property type="protein sequence ID" value="MBL0391889.1"/>
    <property type="molecule type" value="Genomic_DNA"/>
</dbReference>
<comment type="subcellular location">
    <subcellularLocation>
        <location evidence="1 9">Cell outer membrane</location>
        <topology evidence="1 9">Multi-pass membrane protein</topology>
    </subcellularLocation>
</comment>
<evidence type="ECO:0000256" key="9">
    <source>
        <dbReference type="RuleBase" id="RU003884"/>
    </source>
</evidence>
<keyword evidence="3 9" id="KW-0813">Transport</keyword>
<evidence type="ECO:0000259" key="13">
    <source>
        <dbReference type="Pfam" id="PF13954"/>
    </source>
</evidence>
<accession>A0A936Z0L6</accession>
<keyword evidence="5 9" id="KW-0812">Transmembrane</keyword>
<proteinExistence type="inferred from homology"/>
<dbReference type="Proteomes" id="UP000599109">
    <property type="component" value="Unassembled WGS sequence"/>
</dbReference>
<name>A0A936Z0L6_9BURK</name>
<dbReference type="InterPro" id="IPR043142">
    <property type="entry name" value="PapC-like_C_sf"/>
</dbReference>
<keyword evidence="15" id="KW-1185">Reference proteome</keyword>
<protein>
    <submittedName>
        <fullName evidence="14">Fimbrial biogenesis outer membrane usher protein</fullName>
    </submittedName>
</protein>
<dbReference type="Gene3D" id="2.60.40.2610">
    <property type="entry name" value="Outer membrane usher protein FimD, plug domain"/>
    <property type="match status" value="1"/>
</dbReference>
<sequence length="874" mass="92766">MRVSPAPLSKRSRIREAACLLIAGAAAGAGAAGVGDTETADVEFDGTLLQNTGAQIDVSRFNGRNVALPGTYRAEVHVNQVWLGRFDVSLREVGGDRRNVQPCFDRAFLERIGVDLDRLTAQAVGRLDEGGGACVPLSALVEGAAASFDIGEQRLDVGIPQALMAHQPRGYVDPKYWDDGVNAGLLQYQGNVFRSESHGVASTQGYLGLEGGLNVGAWRLRHRGNYTHEEQTGNRYQGVQTSLQRSLIGLKSKLVLGDAFTEGAMFDSVGFRGIQLASDDRMLPQSQRGYAPVVRGIARSNARVQIRQNGNLLYETTVAPGPFEINDLYPTGYGGDLEVTLTEADGSLHVSRVPFTAIVNALRPGSTRYSLTAGQFRGATGDFKPYLVEGTVQHGFSNQVTGYGGAVLSKDYAAAGVGVALNTNYGAVGVDLTHATTQLLEQPSRSGQSLRLSYSKLLEPTQTNLTVAAYRYSTRGYLGLADAMAVCELQENGGPFVAQDVQRARFELMLNQSLSKGYGDVYLSGSVRDYWSRSGRDLQLQAGYGNSYGRIAYGLSLARQLDPGSGRWENRLTFNVNIPLGDGPNTPYATTEVQRDSSGRSSLRESVTGSLGRDHALAYGLNVARTSDADRAGDRSVGGNVSYASPMATFSASASNGTDYSQLSAGVSGGLVAYSGGVAFAPSLGETVAVVEARDAAGARLAGGTGLRVDPWGHGLVPNLTPFARNPIEIDPQGLPMNIELKSTLQMAAPTAGAVVKMKFETENLGRTAIIDATRFDGKPLPFGAEVRDASGRTVGTVAQGGRILARGLKEDSGVLTIILDAERRRECRLPYHLPAGPGARADAPVMTSGICSDLIDVHESRPAPEVVSGVHPR</sequence>
<dbReference type="GO" id="GO:0009279">
    <property type="term" value="C:cell outer membrane"/>
    <property type="evidence" value="ECO:0007669"/>
    <property type="project" value="UniProtKB-SubCell"/>
</dbReference>
<evidence type="ECO:0000256" key="7">
    <source>
        <dbReference type="ARBA" id="ARBA00023136"/>
    </source>
</evidence>
<feature type="domain" description="PapC N-terminal" evidence="13">
    <location>
        <begin position="43"/>
        <end position="191"/>
    </location>
</feature>
<feature type="compositionally biased region" description="Polar residues" evidence="10">
    <location>
        <begin position="599"/>
        <end position="608"/>
    </location>
</feature>
<dbReference type="Gene3D" id="3.10.20.410">
    <property type="match status" value="1"/>
</dbReference>
<reference evidence="14 15" key="1">
    <citation type="journal article" date="2017" name="Int. J. Syst. Evol. Microbiol.">
        <title>Ramlibacter monticola sp. nov., isolated from forest soil.</title>
        <authorList>
            <person name="Chaudhary D.K."/>
            <person name="Kim J."/>
        </authorList>
    </citation>
    <scope>NUCLEOTIDE SEQUENCE [LARGE SCALE GENOMIC DNA]</scope>
    <source>
        <strain evidence="14 15">KACC 19175</strain>
    </source>
</reference>
<dbReference type="PANTHER" id="PTHR30451:SF20">
    <property type="entry name" value="FIMBRIAE USHER"/>
    <property type="match status" value="1"/>
</dbReference>
<feature type="region of interest" description="Disordered" evidence="10">
    <location>
        <begin position="583"/>
        <end position="608"/>
    </location>
</feature>
<evidence type="ECO:0000259" key="12">
    <source>
        <dbReference type="Pfam" id="PF13953"/>
    </source>
</evidence>